<feature type="transmembrane region" description="Helical" evidence="1">
    <location>
        <begin position="34"/>
        <end position="56"/>
    </location>
</feature>
<organism evidence="2 3">
    <name type="scientific">Shewanella litorisediminis</name>
    <dbReference type="NCBI Taxonomy" id="1173586"/>
    <lineage>
        <taxon>Bacteria</taxon>
        <taxon>Pseudomonadati</taxon>
        <taxon>Pseudomonadota</taxon>
        <taxon>Gammaproteobacteria</taxon>
        <taxon>Alteromonadales</taxon>
        <taxon>Shewanellaceae</taxon>
        <taxon>Shewanella</taxon>
    </lineage>
</organism>
<evidence type="ECO:0000313" key="2">
    <source>
        <dbReference type="EMBL" id="QRH01803.1"/>
    </source>
</evidence>
<keyword evidence="1" id="KW-0812">Transmembrane</keyword>
<dbReference type="RefSeq" id="WP_203325472.1">
    <property type="nucleotide sequence ID" value="NZ_CP069213.1"/>
</dbReference>
<keyword evidence="1" id="KW-1133">Transmembrane helix</keyword>
<name>A0ABX7G3G5_9GAMM</name>
<evidence type="ECO:0000256" key="1">
    <source>
        <dbReference type="SAM" id="Phobius"/>
    </source>
</evidence>
<feature type="transmembrane region" description="Helical" evidence="1">
    <location>
        <begin position="9"/>
        <end position="28"/>
    </location>
</feature>
<keyword evidence="3" id="KW-1185">Reference proteome</keyword>
<dbReference type="Proteomes" id="UP000596252">
    <property type="component" value="Chromosome"/>
</dbReference>
<evidence type="ECO:0000313" key="3">
    <source>
        <dbReference type="Proteomes" id="UP000596252"/>
    </source>
</evidence>
<gene>
    <name evidence="2" type="ORF">JQC75_18485</name>
</gene>
<sequence>MKKFSLTQILMGSGYLGISWYLLLWLNFQLAASPMVHFVVLPTLMLITALGAGLLWRRGCDCSD</sequence>
<dbReference type="EMBL" id="CP069213">
    <property type="protein sequence ID" value="QRH01803.1"/>
    <property type="molecule type" value="Genomic_DNA"/>
</dbReference>
<protein>
    <submittedName>
        <fullName evidence="2">Uncharacterized protein</fullName>
    </submittedName>
</protein>
<reference evidence="2 3" key="1">
    <citation type="journal article" date="2012" name="Antonie Van Leeuwenhoek">
        <title>Shewanella litorisediminis sp. nov., a gammaproteobacterium isolated from a tidal flat sediment.</title>
        <authorList>
            <person name="Lee M.H."/>
            <person name="Yoon J.H."/>
        </authorList>
    </citation>
    <scope>NUCLEOTIDE SEQUENCE [LARGE SCALE GENOMIC DNA]</scope>
    <source>
        <strain evidence="2 3">SMK1-12</strain>
    </source>
</reference>
<accession>A0ABX7G3G5</accession>
<proteinExistence type="predicted"/>
<keyword evidence="1" id="KW-0472">Membrane</keyword>